<feature type="compositionally biased region" description="Polar residues" evidence="1">
    <location>
        <begin position="73"/>
        <end position="89"/>
    </location>
</feature>
<sequence>MAATPDPRQNTTELESRVVADTPQPETVEQREARRDREMAALWEVVHNINVCVRSLSLGENRSATLPGFSTPLGVNQHTTATASGSVEQSRPERSLPVANPRSTEGLLPIPAAVQRIEYPMNRVTVTTEGLLPMPTTEHRVDFAPNRGEIPRRRVDLPLFEGQNPDDWIFRMERGFFLNNTPEYEKLDEAVACLTGSGFSWWRNSQGRLRITNWKDFQDRFKERFKPSHGCSTLDHLLSIRQQGTVDENCDRFEELSVELPHVTDDVLEAAFLRGLKKSLRDPVIRSRPVDMNAIVDMARLVEFQESENSGYQGRSFTRPSGNTSYTNQSPGTRRPIEGVKTVSKSPTSSGFIPCRHCGDRWFSGHRCKQQQKLKCIEVDDGEEYNAVEENPQNQGGTSCEQED</sequence>
<dbReference type="Proteomes" id="UP000694864">
    <property type="component" value="Chromosome 15"/>
</dbReference>
<evidence type="ECO:0000313" key="3">
    <source>
        <dbReference type="Proteomes" id="UP000694864"/>
    </source>
</evidence>
<evidence type="ECO:0000256" key="1">
    <source>
        <dbReference type="SAM" id="MobiDB-lite"/>
    </source>
</evidence>
<feature type="region of interest" description="Disordered" evidence="1">
    <location>
        <begin position="309"/>
        <end position="350"/>
    </location>
</feature>
<dbReference type="Pfam" id="PF03732">
    <property type="entry name" value="Retrotrans_gag"/>
    <property type="match status" value="1"/>
</dbReference>
<name>A0ABM0WA65_CAMSA</name>
<reference evidence="3" key="1">
    <citation type="journal article" date="2014" name="Nat. Commun.">
        <title>The emerging biofuel crop Camelina sativa retains a highly undifferentiated hexaploid genome structure.</title>
        <authorList>
            <person name="Kagale S."/>
            <person name="Koh C."/>
            <person name="Nixon J."/>
            <person name="Bollina V."/>
            <person name="Clarke W.E."/>
            <person name="Tuteja R."/>
            <person name="Spillane C."/>
            <person name="Robinson S.J."/>
            <person name="Links M.G."/>
            <person name="Clarke C."/>
            <person name="Higgins E.E."/>
            <person name="Huebert T."/>
            <person name="Sharpe A.G."/>
            <person name="Parkin I.A."/>
        </authorList>
    </citation>
    <scope>NUCLEOTIDE SEQUENCE [LARGE SCALE GENOMIC DNA]</scope>
    <source>
        <strain evidence="3">cv. DH55</strain>
    </source>
</reference>
<reference evidence="4" key="2">
    <citation type="submission" date="2025-08" db="UniProtKB">
        <authorList>
            <consortium name="RefSeq"/>
        </authorList>
    </citation>
    <scope>IDENTIFICATION</scope>
    <source>
        <tissue evidence="4">Leaf</tissue>
    </source>
</reference>
<feature type="compositionally biased region" description="Polar residues" evidence="1">
    <location>
        <begin position="309"/>
        <end position="332"/>
    </location>
</feature>
<feature type="region of interest" description="Disordered" evidence="1">
    <location>
        <begin position="69"/>
        <end position="104"/>
    </location>
</feature>
<proteinExistence type="predicted"/>
<keyword evidence="3" id="KW-1185">Reference proteome</keyword>
<gene>
    <name evidence="4" type="primary">LOC104747909</name>
</gene>
<feature type="region of interest" description="Disordered" evidence="1">
    <location>
        <begin position="1"/>
        <end position="33"/>
    </location>
</feature>
<dbReference type="InterPro" id="IPR005162">
    <property type="entry name" value="Retrotrans_gag_dom"/>
</dbReference>
<protein>
    <submittedName>
        <fullName evidence="4">Uncharacterized protein LOC104747909</fullName>
    </submittedName>
</protein>
<organism evidence="3 4">
    <name type="scientific">Camelina sativa</name>
    <name type="common">False flax</name>
    <name type="synonym">Myagrum sativum</name>
    <dbReference type="NCBI Taxonomy" id="90675"/>
    <lineage>
        <taxon>Eukaryota</taxon>
        <taxon>Viridiplantae</taxon>
        <taxon>Streptophyta</taxon>
        <taxon>Embryophyta</taxon>
        <taxon>Tracheophyta</taxon>
        <taxon>Spermatophyta</taxon>
        <taxon>Magnoliopsida</taxon>
        <taxon>eudicotyledons</taxon>
        <taxon>Gunneridae</taxon>
        <taxon>Pentapetalae</taxon>
        <taxon>rosids</taxon>
        <taxon>malvids</taxon>
        <taxon>Brassicales</taxon>
        <taxon>Brassicaceae</taxon>
        <taxon>Camelineae</taxon>
        <taxon>Camelina</taxon>
    </lineage>
</organism>
<feature type="domain" description="Retrotransposon gag" evidence="2">
    <location>
        <begin position="190"/>
        <end position="277"/>
    </location>
</feature>
<accession>A0ABM0WA65</accession>
<dbReference type="GeneID" id="104747909"/>
<dbReference type="RefSeq" id="XP_010467920.1">
    <property type="nucleotide sequence ID" value="XM_010469618.2"/>
</dbReference>
<evidence type="ECO:0000313" key="4">
    <source>
        <dbReference type="RefSeq" id="XP_010467920.1"/>
    </source>
</evidence>
<evidence type="ECO:0000259" key="2">
    <source>
        <dbReference type="Pfam" id="PF03732"/>
    </source>
</evidence>